<organism evidence="5 6">
    <name type="scientific">Hymenobacter cellulosivorans</name>
    <dbReference type="NCBI Taxonomy" id="2932249"/>
    <lineage>
        <taxon>Bacteria</taxon>
        <taxon>Pseudomonadati</taxon>
        <taxon>Bacteroidota</taxon>
        <taxon>Cytophagia</taxon>
        <taxon>Cytophagales</taxon>
        <taxon>Hymenobacteraceae</taxon>
        <taxon>Hymenobacter</taxon>
    </lineage>
</organism>
<evidence type="ECO:0000313" key="5">
    <source>
        <dbReference type="EMBL" id="UOQ51334.1"/>
    </source>
</evidence>
<reference evidence="5 6" key="1">
    <citation type="submission" date="2022-04" db="EMBL/GenBank/DDBJ databases">
        <title>Hymenobacter sp. isolated from the air.</title>
        <authorList>
            <person name="Won M."/>
            <person name="Lee C.-M."/>
            <person name="Woen H.-Y."/>
            <person name="Kwon S.-W."/>
        </authorList>
    </citation>
    <scope>NUCLEOTIDE SEQUENCE [LARGE SCALE GENOMIC DNA]</scope>
    <source>
        <strain evidence="6">5116 S-27</strain>
    </source>
</reference>
<dbReference type="NCBIfam" id="TIGR04183">
    <property type="entry name" value="Por_Secre_tail"/>
    <property type="match status" value="1"/>
</dbReference>
<dbReference type="SUPFAM" id="SSF69318">
    <property type="entry name" value="Integrin alpha N-terminal domain"/>
    <property type="match status" value="1"/>
</dbReference>
<evidence type="ECO:0000259" key="4">
    <source>
        <dbReference type="Pfam" id="PF18962"/>
    </source>
</evidence>
<feature type="signal peptide" evidence="2">
    <location>
        <begin position="1"/>
        <end position="25"/>
    </location>
</feature>
<feature type="domain" description="Secretion system C-terminal sorting" evidence="4">
    <location>
        <begin position="514"/>
        <end position="593"/>
    </location>
</feature>
<keyword evidence="1 2" id="KW-0732">Signal</keyword>
<evidence type="ECO:0000259" key="3">
    <source>
        <dbReference type="Pfam" id="PF13205"/>
    </source>
</evidence>
<protein>
    <submittedName>
        <fullName evidence="5">T9SS type A sorting domain-containing protein</fullName>
    </submittedName>
</protein>
<dbReference type="RefSeq" id="WP_244714544.1">
    <property type="nucleotide sequence ID" value="NZ_CP095049.1"/>
</dbReference>
<evidence type="ECO:0000313" key="6">
    <source>
        <dbReference type="Proteomes" id="UP000831785"/>
    </source>
</evidence>
<dbReference type="InterPro" id="IPR032812">
    <property type="entry name" value="SbsA_Ig"/>
</dbReference>
<dbReference type="Pfam" id="PF18962">
    <property type="entry name" value="Por_Secre_tail"/>
    <property type="match status" value="1"/>
</dbReference>
<dbReference type="InterPro" id="IPR013517">
    <property type="entry name" value="FG-GAP"/>
</dbReference>
<proteinExistence type="predicted"/>
<gene>
    <name evidence="5" type="ORF">MUN80_16390</name>
</gene>
<accession>A0ABY4F4E4</accession>
<name>A0ABY4F4E4_9BACT</name>
<keyword evidence="6" id="KW-1185">Reference proteome</keyword>
<dbReference type="Proteomes" id="UP000831785">
    <property type="component" value="Chromosome"/>
</dbReference>
<dbReference type="InterPro" id="IPR026444">
    <property type="entry name" value="Secre_tail"/>
</dbReference>
<dbReference type="EMBL" id="CP095049">
    <property type="protein sequence ID" value="UOQ51334.1"/>
    <property type="molecule type" value="Genomic_DNA"/>
</dbReference>
<dbReference type="Gene3D" id="2.130.10.130">
    <property type="entry name" value="Integrin alpha, N-terminal"/>
    <property type="match status" value="2"/>
</dbReference>
<feature type="domain" description="SbsA Ig-like" evidence="3">
    <location>
        <begin position="35"/>
        <end position="132"/>
    </location>
</feature>
<dbReference type="PANTHER" id="PTHR44103:SF1">
    <property type="entry name" value="PROPROTEIN CONVERTASE P"/>
    <property type="match status" value="1"/>
</dbReference>
<evidence type="ECO:0000256" key="2">
    <source>
        <dbReference type="SAM" id="SignalP"/>
    </source>
</evidence>
<dbReference type="PANTHER" id="PTHR44103">
    <property type="entry name" value="PROPROTEIN CONVERTASE P"/>
    <property type="match status" value="1"/>
</dbReference>
<feature type="chain" id="PRO_5047350745" evidence="2">
    <location>
        <begin position="26"/>
        <end position="594"/>
    </location>
</feature>
<evidence type="ECO:0000256" key="1">
    <source>
        <dbReference type="ARBA" id="ARBA00022729"/>
    </source>
</evidence>
<dbReference type="Pfam" id="PF13205">
    <property type="entry name" value="Big_5"/>
    <property type="match status" value="1"/>
</dbReference>
<dbReference type="Pfam" id="PF13517">
    <property type="entry name" value="FG-GAP_3"/>
    <property type="match status" value="3"/>
</dbReference>
<sequence length="594" mass="60893">MHSFLYRPASWLGLAFYLVGSVAHAQTLTVNSGALSPVRNARAASATAPLVIPFSQSIDPATANSIKIFSNQYRGQRTATAVTTGNTVTLTPTAPAAATAAFRPGETVHVSVPASVQSSTGSSAVPYVYGFTVASRGGSGTYLVDSQISTGPAYESPSGAVTGDIDSDGDLDLLIAHRGGNLVNVQLNDGKAKFSAGVPVTNIGGGGDLVLGDIDGDHDLDLLVLSFYGTTARIWLNNGSGTFTATAPDVEIGTYPKDPVLADIDGDADLDLLVANYPSGVVSIRLNNGRGSFSNGGSLAVVQYQRDMIIEDVDNDGDLDMVVSSQGNGSPNTTSYPISVRLNDGNGRFSGTTELDVPTRFNKMAMGDIDADGDLDLLMCGAFTVLSIPNTGNGSFGSATVVNNLGGSIDLVPSDVDGDGDLDLLVSGGGGVRQEVRPLLNNGVGSFSAGATVSAPISGAPNFLLSGDLDGDDDLDILAVRSNINTVTTVTSVLLNQNSVATSTINADSEQLNVFPNPVETTVGVQVGWPVGADVKQVQASILNALGQVQVRTLLPVQSGKASGILSTQGLAAGVYIVRLQAGTEIVTKQLVVL</sequence>
<dbReference type="InterPro" id="IPR028994">
    <property type="entry name" value="Integrin_alpha_N"/>
</dbReference>